<protein>
    <submittedName>
        <fullName evidence="1">Uncharacterized protein</fullName>
    </submittedName>
</protein>
<dbReference type="VEuPathDB" id="FungiDB:JI435_413960"/>
<reference evidence="2" key="1">
    <citation type="journal article" date="2021" name="BMC Genomics">
        <title>Chromosome-level genome assembly and manually-curated proteome of model necrotroph Parastagonospora nodorum Sn15 reveals a genome-wide trove of candidate effector homologs, and redundancy of virulence-related functions within an accessory chromosome.</title>
        <authorList>
            <person name="Bertazzoni S."/>
            <person name="Jones D.A.B."/>
            <person name="Phan H.T."/>
            <person name="Tan K.-C."/>
            <person name="Hane J.K."/>
        </authorList>
    </citation>
    <scope>NUCLEOTIDE SEQUENCE [LARGE SCALE GENOMIC DNA]</scope>
    <source>
        <strain evidence="2">SN15 / ATCC MYA-4574 / FGSC 10173)</strain>
    </source>
</reference>
<proteinExistence type="predicted"/>
<dbReference type="Proteomes" id="UP000663193">
    <property type="component" value="Chromosome 10"/>
</dbReference>
<accession>A0A7U2I558</accession>
<dbReference type="EMBL" id="CP069032">
    <property type="protein sequence ID" value="QRC99762.1"/>
    <property type="molecule type" value="Genomic_DNA"/>
</dbReference>
<keyword evidence="2" id="KW-1185">Reference proteome</keyword>
<sequence length="94" mass="10109">MRGCEDVRMRGCEDARMRGCGCDGVVGTACDLLAPVRVGARADGCFIKPTGRVFGGGQECESEAMCAQCLEQGNQMGQTWDAKSGHASHYEFRE</sequence>
<evidence type="ECO:0000313" key="1">
    <source>
        <dbReference type="EMBL" id="QRC99762.1"/>
    </source>
</evidence>
<dbReference type="AlphaFoldDB" id="A0A7U2I558"/>
<evidence type="ECO:0000313" key="2">
    <source>
        <dbReference type="Proteomes" id="UP000663193"/>
    </source>
</evidence>
<organism evidence="1 2">
    <name type="scientific">Phaeosphaeria nodorum (strain SN15 / ATCC MYA-4574 / FGSC 10173)</name>
    <name type="common">Glume blotch fungus</name>
    <name type="synonym">Parastagonospora nodorum</name>
    <dbReference type="NCBI Taxonomy" id="321614"/>
    <lineage>
        <taxon>Eukaryota</taxon>
        <taxon>Fungi</taxon>
        <taxon>Dikarya</taxon>
        <taxon>Ascomycota</taxon>
        <taxon>Pezizomycotina</taxon>
        <taxon>Dothideomycetes</taxon>
        <taxon>Pleosporomycetidae</taxon>
        <taxon>Pleosporales</taxon>
        <taxon>Pleosporineae</taxon>
        <taxon>Phaeosphaeriaceae</taxon>
        <taxon>Parastagonospora</taxon>
    </lineage>
</organism>
<gene>
    <name evidence="1" type="ORF">JI435_413960</name>
</gene>
<name>A0A7U2I558_PHANO</name>